<protein>
    <submittedName>
        <fullName evidence="2">LAFE_0A07316g1_1</fullName>
    </submittedName>
</protein>
<feature type="compositionally biased region" description="Polar residues" evidence="1">
    <location>
        <begin position="42"/>
        <end position="55"/>
    </location>
</feature>
<dbReference type="STRING" id="4955.A0A1G4M796"/>
<feature type="region of interest" description="Disordered" evidence="1">
    <location>
        <begin position="1"/>
        <end position="592"/>
    </location>
</feature>
<gene>
    <name evidence="2" type="ORF">LAFE_0A07316G</name>
</gene>
<feature type="compositionally biased region" description="Basic and acidic residues" evidence="1">
    <location>
        <begin position="494"/>
        <end position="508"/>
    </location>
</feature>
<feature type="compositionally biased region" description="Basic and acidic residues" evidence="1">
    <location>
        <begin position="348"/>
        <end position="363"/>
    </location>
</feature>
<sequence length="861" mass="94635">MAEQVSRKKSYRWAAVSQGTYDGADWDSSNSDDDAMGGWDSDLQQTPQAMKQNSPARHGTIEKLPTLPKLAYGKDVEEDKPIPGVEDTHPPVRSESKSKSSVNDDLDSLMDQISREMTPRAEPVEKFPSNDQLSSSSPVGMPPNAVPAQPIQSKLTAMKAAGADSKRISSYIDDSIGDSDEELRVGGASEISDSDDELRVSKNGYFSSYIGDESHKLPGNNDSKSLSGNSGDNSGDDSAALDDEKENVIDNMDEKSEEDTGSVKHFKNSEASNKLTNESTTLHKNDEEPEATNTGENTELGRSSPSEKRLSEIKRSGTEIEKHLETETPNESESIQELDLPQQVSKSEGLRKPSDESEAHSARSIEGIRGTKVIEESDGNDSFLNQYGNNSSQSSPAHMREVSSFSSSPIKLKQTQNTDLAYNHDTYSTDESADESASYVQSITKSPGIENGSFKFSNRERDSIIESSDDGHEGNADVSSFHVPKGGYYADMVDDGHSSHTDDAKSDQAIDEEDLDSSSDDNSITQSLNRSKSLTHDEASVSATEAAIENELDEETENEDDKDTSDSEHKKTAVESRQSINLGKWRPDTDSHRSGFVQETAQKAPDGFVIDENGEKVDLNPSSMRQARAVSTYSEVESTWNAFPSNSEEHDDLHTIADTKTIYDNQTIYNVPGVLTNHDSLPPLPNNMSSPVSDGTKTTADSDSIMRKLDGEKTHHQSSFKEDFSVHAPNVEEIAQLKGKLVPNLNLDKVLSAKDTTHAMKIAKLNAYSRELEEYDTGLQTWINFALKSSTSDKDYIFHEYKVSRHVRDAYAHADELSKRVTMSSTVANVNQNVSHLKRKVFSHTMKEKSKGLFSSIGKKL</sequence>
<feature type="compositionally biased region" description="Acidic residues" evidence="1">
    <location>
        <begin position="509"/>
        <end position="519"/>
    </location>
</feature>
<feature type="compositionally biased region" description="Basic and acidic residues" evidence="1">
    <location>
        <begin position="457"/>
        <end position="475"/>
    </location>
</feature>
<feature type="compositionally biased region" description="Basic and acidic residues" evidence="1">
    <location>
        <begin position="113"/>
        <end position="125"/>
    </location>
</feature>
<feature type="compositionally biased region" description="Polar residues" evidence="1">
    <location>
        <begin position="129"/>
        <end position="138"/>
    </location>
</feature>
<dbReference type="Proteomes" id="UP000190831">
    <property type="component" value="Chromosome A"/>
</dbReference>
<reference evidence="2 3" key="1">
    <citation type="submission" date="2016-03" db="EMBL/GenBank/DDBJ databases">
        <authorList>
            <person name="Devillers H."/>
        </authorList>
    </citation>
    <scope>NUCLEOTIDE SEQUENCE [LARGE SCALE GENOMIC DNA]</scope>
    <source>
        <strain evidence="2">CBS 6772</strain>
    </source>
</reference>
<keyword evidence="3" id="KW-1185">Reference proteome</keyword>
<dbReference type="InterPro" id="IPR026248">
    <property type="entry name" value="Fyv8"/>
</dbReference>
<feature type="compositionally biased region" description="Polar residues" evidence="1">
    <location>
        <begin position="380"/>
        <end position="396"/>
    </location>
</feature>
<feature type="compositionally biased region" description="Polar residues" evidence="1">
    <location>
        <begin position="269"/>
        <end position="280"/>
    </location>
</feature>
<feature type="compositionally biased region" description="Basic and acidic residues" evidence="1">
    <location>
        <begin position="72"/>
        <end position="98"/>
    </location>
</feature>
<feature type="region of interest" description="Disordered" evidence="1">
    <location>
        <begin position="679"/>
        <end position="700"/>
    </location>
</feature>
<feature type="compositionally biased region" description="Polar residues" evidence="1">
    <location>
        <begin position="403"/>
        <end position="430"/>
    </location>
</feature>
<feature type="compositionally biased region" description="Basic and acidic residues" evidence="1">
    <location>
        <begin position="564"/>
        <end position="574"/>
    </location>
</feature>
<name>A0A1G4M796_LACFM</name>
<dbReference type="PRINTS" id="PR02076">
    <property type="entry name" value="PROTEINFYV8"/>
</dbReference>
<dbReference type="OrthoDB" id="4081733at2759"/>
<feature type="compositionally biased region" description="Acidic residues" evidence="1">
    <location>
        <begin position="548"/>
        <end position="563"/>
    </location>
</feature>
<evidence type="ECO:0000256" key="1">
    <source>
        <dbReference type="SAM" id="MobiDB-lite"/>
    </source>
</evidence>
<proteinExistence type="predicted"/>
<accession>A0A1G4M796</accession>
<dbReference type="EMBL" id="LT598487">
    <property type="protein sequence ID" value="SCV99625.1"/>
    <property type="molecule type" value="Genomic_DNA"/>
</dbReference>
<organism evidence="2 3">
    <name type="scientific">Lachancea fermentati</name>
    <name type="common">Zygosaccharomyces fermentati</name>
    <dbReference type="NCBI Taxonomy" id="4955"/>
    <lineage>
        <taxon>Eukaryota</taxon>
        <taxon>Fungi</taxon>
        <taxon>Dikarya</taxon>
        <taxon>Ascomycota</taxon>
        <taxon>Saccharomycotina</taxon>
        <taxon>Saccharomycetes</taxon>
        <taxon>Saccharomycetales</taxon>
        <taxon>Saccharomycetaceae</taxon>
        <taxon>Lachancea</taxon>
    </lineage>
</organism>
<feature type="compositionally biased region" description="Polar residues" evidence="1">
    <location>
        <begin position="291"/>
        <end position="304"/>
    </location>
</feature>
<evidence type="ECO:0000313" key="2">
    <source>
        <dbReference type="EMBL" id="SCV99625.1"/>
    </source>
</evidence>
<dbReference type="AlphaFoldDB" id="A0A1G4M796"/>
<evidence type="ECO:0000313" key="3">
    <source>
        <dbReference type="Proteomes" id="UP000190831"/>
    </source>
</evidence>
<feature type="compositionally biased region" description="Low complexity" evidence="1">
    <location>
        <begin position="219"/>
        <end position="238"/>
    </location>
</feature>
<feature type="compositionally biased region" description="Basic and acidic residues" evidence="1">
    <location>
        <begin position="305"/>
        <end position="326"/>
    </location>
</feature>
<dbReference type="OMA" id="GIQTWIN"/>